<name>W3X2N5_PESFW</name>
<dbReference type="OMA" id="ETVVEWR"/>
<proteinExistence type="predicted"/>
<dbReference type="GeneID" id="19272811"/>
<dbReference type="RefSeq" id="XP_007834570.1">
    <property type="nucleotide sequence ID" value="XM_007836379.1"/>
</dbReference>
<feature type="domain" description="DUF6546" evidence="1">
    <location>
        <begin position="390"/>
        <end position="468"/>
    </location>
</feature>
<dbReference type="HOGENOM" id="CLU_029473_2_0_1"/>
<accession>W3X2N5</accession>
<organism evidence="2 3">
    <name type="scientific">Pestalotiopsis fici (strain W106-1 / CGMCC3.15140)</name>
    <dbReference type="NCBI Taxonomy" id="1229662"/>
    <lineage>
        <taxon>Eukaryota</taxon>
        <taxon>Fungi</taxon>
        <taxon>Dikarya</taxon>
        <taxon>Ascomycota</taxon>
        <taxon>Pezizomycotina</taxon>
        <taxon>Sordariomycetes</taxon>
        <taxon>Xylariomycetidae</taxon>
        <taxon>Amphisphaeriales</taxon>
        <taxon>Sporocadaceae</taxon>
        <taxon>Pestalotiopsis</taxon>
    </lineage>
</organism>
<gene>
    <name evidence="2" type="ORF">PFICI_07798</name>
</gene>
<dbReference type="eggNOG" id="ENOG502RAIK">
    <property type="taxonomic scope" value="Eukaryota"/>
</dbReference>
<dbReference type="AlphaFoldDB" id="W3X2N5"/>
<dbReference type="Proteomes" id="UP000030651">
    <property type="component" value="Unassembled WGS sequence"/>
</dbReference>
<evidence type="ECO:0000313" key="3">
    <source>
        <dbReference type="Proteomes" id="UP000030651"/>
    </source>
</evidence>
<dbReference type="KEGG" id="pfy:PFICI_07798"/>
<reference evidence="3" key="1">
    <citation type="journal article" date="2015" name="BMC Genomics">
        <title>Genomic and transcriptomic analysis of the endophytic fungus Pestalotiopsis fici reveals its lifestyle and high potential for synthesis of natural products.</title>
        <authorList>
            <person name="Wang X."/>
            <person name="Zhang X."/>
            <person name="Liu L."/>
            <person name="Xiang M."/>
            <person name="Wang W."/>
            <person name="Sun X."/>
            <person name="Che Y."/>
            <person name="Guo L."/>
            <person name="Liu G."/>
            <person name="Guo L."/>
            <person name="Wang C."/>
            <person name="Yin W.B."/>
            <person name="Stadler M."/>
            <person name="Zhang X."/>
            <person name="Liu X."/>
        </authorList>
    </citation>
    <scope>NUCLEOTIDE SEQUENCE [LARGE SCALE GENOMIC DNA]</scope>
    <source>
        <strain evidence="3">W106-1 / CGMCC3.15140</strain>
    </source>
</reference>
<dbReference type="OrthoDB" id="4802432at2759"/>
<dbReference type="InterPro" id="IPR046676">
    <property type="entry name" value="DUF6546"/>
</dbReference>
<keyword evidence="3" id="KW-1185">Reference proteome</keyword>
<evidence type="ECO:0000313" key="2">
    <source>
        <dbReference type="EMBL" id="ETS80269.1"/>
    </source>
</evidence>
<dbReference type="InParanoid" id="W3X2N5"/>
<protein>
    <recommendedName>
        <fullName evidence="1">DUF6546 domain-containing protein</fullName>
    </recommendedName>
</protein>
<sequence length="486" mass="55238">MTSIHSLPVEILLPIIQMAIEPGSEAAVVCATVSRRWQPHVERQTFASLRLDTDRLSKAKDILTPARQTYVRHICMEALLPEYDEPELRGRRETDEEQQQNNQAFTRAIVGLFDCLSLWEPIVTGTGRPGVILQLCASSPSDRYGSGGRREDRIERWKYSDLSLESGVEDDLPALGMITQFKEHFSCGYKRSILHKNRNIPRYIAASVYGIIASKLTNLEAVHWRIMYIQEEYIPLRQKMRQDFAASLASFPQSVHHFSLFYPWAELMGHDIQPPRAHVDDPLSIALRGIAQHCTTFKLEGTVVFDTNLFWPQQLPLSLDETPYWPRLEEVRISSSKISPLGAWLFHKHPSAPRPRPRPPSPPHVANSPEVLTVDDPSYHFRVLLDHEYFGEICLAAARAATRMPRLKDMTVAWEMMMSCSFGYNVRYSVSDGRACAEYWSDSTPALPLTAEAEEAWRAAARVHMGEGGQISFDPANVGERAPWHY</sequence>
<dbReference type="EMBL" id="KI912113">
    <property type="protein sequence ID" value="ETS80269.1"/>
    <property type="molecule type" value="Genomic_DNA"/>
</dbReference>
<dbReference type="Pfam" id="PF20183">
    <property type="entry name" value="DUF6546"/>
    <property type="match status" value="1"/>
</dbReference>
<evidence type="ECO:0000259" key="1">
    <source>
        <dbReference type="Pfam" id="PF20183"/>
    </source>
</evidence>